<keyword evidence="2" id="KW-0813">Transport</keyword>
<protein>
    <submittedName>
        <fullName evidence="6">Spermidine putrescine-binding protein</fullName>
    </submittedName>
</protein>
<dbReference type="AlphaFoldDB" id="A0A0R2AMD1"/>
<keyword evidence="7" id="KW-1185">Reference proteome</keyword>
<dbReference type="RefSeq" id="WP_056976115.1">
    <property type="nucleotide sequence ID" value="NZ_AYYP01000012.1"/>
</dbReference>
<dbReference type="PANTHER" id="PTHR30222:SF17">
    <property type="entry name" value="SPERMIDINE_PUTRESCINE-BINDING PERIPLASMIC PROTEIN"/>
    <property type="match status" value="1"/>
</dbReference>
<keyword evidence="4" id="KW-0574">Periplasm</keyword>
<sequence length="357" mass="40817">MKKLRSLLIGIIVIIIVLVVGAYELNKSTGQAGAKIVNIYNWGDYIDPALITKFEKETGYKVNYETFDSNEAMYTKIQQGGTSYDIAVPSEYMVEKMRNDHLLVKLDKKKLPNLKYIGKEYLNESFDPHNAYSVPYFWGTLGIIYNDKYYQASDVDTWAKLWNPRFKNQIMFIDGAREFIGIGLSSLGYSLNSTNDKQVEQAYEKLKSLTPNAKAIVSDEIKMYMVNGESNLAVTYSGEAVDMLSKNKHLHYVIPEEGTNLWFDNIVIPKGAKNLKGAYAFINFMLRPENAAQNAEYVGYSTPDEGALKLLPKSVTGDKQFYPSKQQLAKMEVYKNLGPKWLERYNDLFLELKMYRN</sequence>
<evidence type="ECO:0000313" key="7">
    <source>
        <dbReference type="Proteomes" id="UP000051008"/>
    </source>
</evidence>
<dbReference type="OrthoDB" id="9769319at2"/>
<proteinExistence type="predicted"/>
<dbReference type="GO" id="GO:0015846">
    <property type="term" value="P:polyamine transport"/>
    <property type="evidence" value="ECO:0007669"/>
    <property type="project" value="InterPro"/>
</dbReference>
<name>A0A0R2AMD1_9LACO</name>
<comment type="subcellular location">
    <subcellularLocation>
        <location evidence="1">Periplasm</location>
    </subcellularLocation>
</comment>
<dbReference type="CDD" id="cd13663">
    <property type="entry name" value="PBP2_PotD_PotF_like_2"/>
    <property type="match status" value="1"/>
</dbReference>
<dbReference type="Pfam" id="PF13416">
    <property type="entry name" value="SBP_bac_8"/>
    <property type="match status" value="1"/>
</dbReference>
<reference evidence="6 7" key="1">
    <citation type="journal article" date="2015" name="Genome Announc.">
        <title>Expanding the biotechnology potential of lactobacilli through comparative genomics of 213 strains and associated genera.</title>
        <authorList>
            <person name="Sun Z."/>
            <person name="Harris H.M."/>
            <person name="McCann A."/>
            <person name="Guo C."/>
            <person name="Argimon S."/>
            <person name="Zhang W."/>
            <person name="Yang X."/>
            <person name="Jeffery I.B."/>
            <person name="Cooney J.C."/>
            <person name="Kagawa T.F."/>
            <person name="Liu W."/>
            <person name="Song Y."/>
            <person name="Salvetti E."/>
            <person name="Wrobel A."/>
            <person name="Rasinkangas P."/>
            <person name="Parkhill J."/>
            <person name="Rea M.C."/>
            <person name="O'Sullivan O."/>
            <person name="Ritari J."/>
            <person name="Douillard F.P."/>
            <person name="Paul Ross R."/>
            <person name="Yang R."/>
            <person name="Briner A.E."/>
            <person name="Felis G.E."/>
            <person name="de Vos W.M."/>
            <person name="Barrangou R."/>
            <person name="Klaenhammer T.R."/>
            <person name="Caufield P.W."/>
            <person name="Cui Y."/>
            <person name="Zhang H."/>
            <person name="O'Toole P.W."/>
        </authorList>
    </citation>
    <scope>NUCLEOTIDE SEQUENCE [LARGE SCALE GENOMIC DNA]</scope>
    <source>
        <strain evidence="6 7">DSM 20509</strain>
    </source>
</reference>
<gene>
    <name evidence="6" type="ORF">FC14_GL001328</name>
</gene>
<dbReference type="GO" id="GO:0042597">
    <property type="term" value="C:periplasmic space"/>
    <property type="evidence" value="ECO:0007669"/>
    <property type="project" value="UniProtKB-SubCell"/>
</dbReference>
<dbReference type="InterPro" id="IPR001188">
    <property type="entry name" value="Sperm_putr-bd"/>
</dbReference>
<accession>A0A0R2AMD1</accession>
<dbReference type="Proteomes" id="UP000051008">
    <property type="component" value="Unassembled WGS sequence"/>
</dbReference>
<dbReference type="EMBL" id="AYYP01000012">
    <property type="protein sequence ID" value="KRM65643.1"/>
    <property type="molecule type" value="Genomic_DNA"/>
</dbReference>
<feature type="binding site" evidence="5">
    <location>
        <position position="92"/>
    </location>
    <ligand>
        <name>spermidine</name>
        <dbReference type="ChEBI" id="CHEBI:57834"/>
    </ligand>
</feature>
<dbReference type="InterPro" id="IPR006059">
    <property type="entry name" value="SBP"/>
</dbReference>
<evidence type="ECO:0000313" key="6">
    <source>
        <dbReference type="EMBL" id="KRM65643.1"/>
    </source>
</evidence>
<evidence type="ECO:0000256" key="1">
    <source>
        <dbReference type="ARBA" id="ARBA00004418"/>
    </source>
</evidence>
<dbReference type="SUPFAM" id="SSF53850">
    <property type="entry name" value="Periplasmic binding protein-like II"/>
    <property type="match status" value="1"/>
</dbReference>
<evidence type="ECO:0000256" key="3">
    <source>
        <dbReference type="ARBA" id="ARBA00022729"/>
    </source>
</evidence>
<dbReference type="Gene3D" id="3.40.190.10">
    <property type="entry name" value="Periplasmic binding protein-like II"/>
    <property type="match status" value="2"/>
</dbReference>
<dbReference type="PANTHER" id="PTHR30222">
    <property type="entry name" value="SPERMIDINE/PUTRESCINE-BINDING PERIPLASMIC PROTEIN"/>
    <property type="match status" value="1"/>
</dbReference>
<dbReference type="PRINTS" id="PR00909">
    <property type="entry name" value="SPERMDNBNDNG"/>
</dbReference>
<keyword evidence="3" id="KW-0732">Signal</keyword>
<organism evidence="6 7">
    <name type="scientific">Ligilactobacillus agilis DSM 20509</name>
    <dbReference type="NCBI Taxonomy" id="1423718"/>
    <lineage>
        <taxon>Bacteria</taxon>
        <taxon>Bacillati</taxon>
        <taxon>Bacillota</taxon>
        <taxon>Bacilli</taxon>
        <taxon>Lactobacillales</taxon>
        <taxon>Lactobacillaceae</taxon>
        <taxon>Ligilactobacillus</taxon>
    </lineage>
</organism>
<dbReference type="GO" id="GO:0019808">
    <property type="term" value="F:polyamine binding"/>
    <property type="evidence" value="ECO:0007669"/>
    <property type="project" value="InterPro"/>
</dbReference>
<comment type="caution">
    <text evidence="6">The sequence shown here is derived from an EMBL/GenBank/DDBJ whole genome shotgun (WGS) entry which is preliminary data.</text>
</comment>
<dbReference type="PATRIC" id="fig|1423718.3.peg.1389"/>
<evidence type="ECO:0000256" key="5">
    <source>
        <dbReference type="PIRSR" id="PIRSR019574-1"/>
    </source>
</evidence>
<evidence type="ECO:0000256" key="4">
    <source>
        <dbReference type="ARBA" id="ARBA00022764"/>
    </source>
</evidence>
<dbReference type="PIRSF" id="PIRSF019574">
    <property type="entry name" value="Periplasmic_polyamine_BP"/>
    <property type="match status" value="1"/>
</dbReference>
<evidence type="ECO:0000256" key="2">
    <source>
        <dbReference type="ARBA" id="ARBA00022448"/>
    </source>
</evidence>